<dbReference type="EMBL" id="QLTK01000008">
    <property type="protein sequence ID" value="RAS32053.1"/>
    <property type="molecule type" value="Genomic_DNA"/>
</dbReference>
<sequence>MENHKLLLGQLLDHAYKLHKQQAKGDWQSLAHLLSLKENSGRQLSAEILMQYRQGKQSVSMQRALEIADGIVRAGIRSNRIDVAIQKIRTLHCWQEDGEALNELIVADRTSITKHIDKLTKLLHKLVPMLVDPALVGSDPRYSDRLIEFVSQTVQTITQDTIDNADPVE</sequence>
<proteinExistence type="predicted"/>
<dbReference type="Proteomes" id="UP000248918">
    <property type="component" value="Unassembled WGS sequence"/>
</dbReference>
<dbReference type="RefSeq" id="WP_111932300.1">
    <property type="nucleotide sequence ID" value="NZ_CADFFP010000009.1"/>
</dbReference>
<comment type="caution">
    <text evidence="1">The sequence shown here is derived from an EMBL/GenBank/DDBJ whole genome shotgun (WGS) entry which is preliminary data.</text>
</comment>
<evidence type="ECO:0000313" key="2">
    <source>
        <dbReference type="Proteomes" id="UP000248918"/>
    </source>
</evidence>
<name>A0A329CB70_9BURK</name>
<protein>
    <submittedName>
        <fullName evidence="1">Uncharacterized protein</fullName>
    </submittedName>
</protein>
<organism evidence="1 2">
    <name type="scientific">Paraburkholderia bryophila</name>
    <dbReference type="NCBI Taxonomy" id="420952"/>
    <lineage>
        <taxon>Bacteria</taxon>
        <taxon>Pseudomonadati</taxon>
        <taxon>Pseudomonadota</taxon>
        <taxon>Betaproteobacteria</taxon>
        <taxon>Burkholderiales</taxon>
        <taxon>Burkholderiaceae</taxon>
        <taxon>Paraburkholderia</taxon>
    </lineage>
</organism>
<accession>A0A329CB70</accession>
<evidence type="ECO:0000313" key="1">
    <source>
        <dbReference type="EMBL" id="RAS32053.1"/>
    </source>
</evidence>
<dbReference type="AlphaFoldDB" id="A0A329CB70"/>
<reference evidence="1 2" key="1">
    <citation type="submission" date="2018-06" db="EMBL/GenBank/DDBJ databases">
        <title>Genomic Encyclopedia of Type Strains, Phase III (KMG-III): the genomes of soil and plant-associated and newly described type strains.</title>
        <authorList>
            <person name="Whitman W."/>
        </authorList>
    </citation>
    <scope>NUCLEOTIDE SEQUENCE [LARGE SCALE GENOMIC DNA]</scope>
    <source>
        <strain evidence="1 2">LMG 23644</strain>
    </source>
</reference>
<gene>
    <name evidence="1" type="ORF">BX591_108161</name>
</gene>